<proteinExistence type="predicted"/>
<dbReference type="InterPro" id="IPR010721">
    <property type="entry name" value="UstE-like"/>
</dbReference>
<dbReference type="PANTHER" id="PTHR32251">
    <property type="entry name" value="3-OXO-5-ALPHA-STEROID 4-DEHYDROGENASE"/>
    <property type="match status" value="1"/>
</dbReference>
<comment type="caution">
    <text evidence="2">The sequence shown here is derived from an EMBL/GenBank/DDBJ whole genome shotgun (WGS) entry which is preliminary data.</text>
</comment>
<sequence length="270" mass="29477">MSVFDIFTTAFLIGMIGFWLLWPVSILRRDTSIVDFWWGPGFVAVIGASWWMAGASLTGAGPLIVGLVAIWGLRLGVVLGARRLREGEEDPRYQDIRAAREPGFWWKSLFIIFTLQGVIQFILASGAVAAVVMGRDALGPLAAFGAIAAVLGAVIEARSDYQLDLFKRSHPHGKLLTTGLRSHVRYPSYAAEILFWAGIAAIAVDAGIWWAPVCTLLLIALLMWISGVSVLDQRLTDTRPDYAAYKARVPALLPRLSSLTGRVGTAKPRQ</sequence>
<dbReference type="Gene3D" id="1.20.120.1630">
    <property type="match status" value="1"/>
</dbReference>
<keyword evidence="1" id="KW-0472">Membrane</keyword>
<keyword evidence="1" id="KW-0812">Transmembrane</keyword>
<dbReference type="PANTHER" id="PTHR32251:SF17">
    <property type="entry name" value="STEROID 5-ALPHA REDUCTASE C-TERMINAL DOMAIN-CONTAINING PROTEIN"/>
    <property type="match status" value="1"/>
</dbReference>
<organism evidence="2 3">
    <name type="scientific">Rubricella aquisinus</name>
    <dbReference type="NCBI Taxonomy" id="2028108"/>
    <lineage>
        <taxon>Bacteria</taxon>
        <taxon>Pseudomonadati</taxon>
        <taxon>Pseudomonadota</taxon>
        <taxon>Alphaproteobacteria</taxon>
        <taxon>Rhodobacterales</taxon>
        <taxon>Paracoccaceae</taxon>
        <taxon>Rubricella</taxon>
    </lineage>
</organism>
<protein>
    <submittedName>
        <fullName evidence="2">Steroid 5-alpha reductase family enzyme</fullName>
    </submittedName>
</protein>
<dbReference type="PROSITE" id="PS50244">
    <property type="entry name" value="S5A_REDUCTASE"/>
    <property type="match status" value="1"/>
</dbReference>
<feature type="transmembrane region" description="Helical" evidence="1">
    <location>
        <begin position="137"/>
        <end position="157"/>
    </location>
</feature>
<feature type="transmembrane region" description="Helical" evidence="1">
    <location>
        <begin position="6"/>
        <end position="24"/>
    </location>
</feature>
<dbReference type="AlphaFoldDB" id="A0A840WK89"/>
<gene>
    <name evidence="2" type="ORF">FHS89_000947</name>
</gene>
<evidence type="ECO:0000313" key="3">
    <source>
        <dbReference type="Proteomes" id="UP000553766"/>
    </source>
</evidence>
<evidence type="ECO:0000313" key="2">
    <source>
        <dbReference type="EMBL" id="MBB5514941.1"/>
    </source>
</evidence>
<keyword evidence="3" id="KW-1185">Reference proteome</keyword>
<dbReference type="Proteomes" id="UP000553766">
    <property type="component" value="Unassembled WGS sequence"/>
</dbReference>
<dbReference type="EMBL" id="JACIJS010000002">
    <property type="protein sequence ID" value="MBB5514941.1"/>
    <property type="molecule type" value="Genomic_DNA"/>
</dbReference>
<evidence type="ECO:0000256" key="1">
    <source>
        <dbReference type="SAM" id="Phobius"/>
    </source>
</evidence>
<reference evidence="2 3" key="1">
    <citation type="submission" date="2020-08" db="EMBL/GenBank/DDBJ databases">
        <title>Genomic Encyclopedia of Type Strains, Phase IV (KMG-IV): sequencing the most valuable type-strain genomes for metagenomic binning, comparative biology and taxonomic classification.</title>
        <authorList>
            <person name="Goeker M."/>
        </authorList>
    </citation>
    <scope>NUCLEOTIDE SEQUENCE [LARGE SCALE GENOMIC DNA]</scope>
    <source>
        <strain evidence="2 3">DSM 103377</strain>
    </source>
</reference>
<name>A0A840WK89_9RHOB</name>
<feature type="transmembrane region" description="Helical" evidence="1">
    <location>
        <begin position="210"/>
        <end position="231"/>
    </location>
</feature>
<keyword evidence="1" id="KW-1133">Transmembrane helix</keyword>
<feature type="transmembrane region" description="Helical" evidence="1">
    <location>
        <begin position="36"/>
        <end position="57"/>
    </location>
</feature>
<dbReference type="Pfam" id="PF06966">
    <property type="entry name" value="DUF1295"/>
    <property type="match status" value="1"/>
</dbReference>
<dbReference type="GO" id="GO:0016020">
    <property type="term" value="C:membrane"/>
    <property type="evidence" value="ECO:0007669"/>
    <property type="project" value="TreeGrafter"/>
</dbReference>
<feature type="transmembrane region" description="Helical" evidence="1">
    <location>
        <begin position="104"/>
        <end position="131"/>
    </location>
</feature>
<accession>A0A840WK89</accession>
<feature type="transmembrane region" description="Helical" evidence="1">
    <location>
        <begin position="63"/>
        <end position="84"/>
    </location>
</feature>
<feature type="transmembrane region" description="Helical" evidence="1">
    <location>
        <begin position="186"/>
        <end position="204"/>
    </location>
</feature>